<evidence type="ECO:0000313" key="2">
    <source>
        <dbReference type="Proteomes" id="UP001415857"/>
    </source>
</evidence>
<organism evidence="1 2">
    <name type="scientific">Liquidambar formosana</name>
    <name type="common">Formosan gum</name>
    <dbReference type="NCBI Taxonomy" id="63359"/>
    <lineage>
        <taxon>Eukaryota</taxon>
        <taxon>Viridiplantae</taxon>
        <taxon>Streptophyta</taxon>
        <taxon>Embryophyta</taxon>
        <taxon>Tracheophyta</taxon>
        <taxon>Spermatophyta</taxon>
        <taxon>Magnoliopsida</taxon>
        <taxon>eudicotyledons</taxon>
        <taxon>Gunneridae</taxon>
        <taxon>Pentapetalae</taxon>
        <taxon>Saxifragales</taxon>
        <taxon>Altingiaceae</taxon>
        <taxon>Liquidambar</taxon>
    </lineage>
</organism>
<gene>
    <name evidence="1" type="ORF">L1049_008249</name>
</gene>
<reference evidence="1 2" key="1">
    <citation type="journal article" date="2024" name="Plant J.">
        <title>Genome sequences and population genomics reveal climatic adaptation and genomic divergence between two closely related sweetgum species.</title>
        <authorList>
            <person name="Xu W.Q."/>
            <person name="Ren C.Q."/>
            <person name="Zhang X.Y."/>
            <person name="Comes H.P."/>
            <person name="Liu X.H."/>
            <person name="Li Y.G."/>
            <person name="Kettle C.J."/>
            <person name="Jalonen R."/>
            <person name="Gaisberger H."/>
            <person name="Ma Y.Z."/>
            <person name="Qiu Y.X."/>
        </authorList>
    </citation>
    <scope>NUCLEOTIDE SEQUENCE [LARGE SCALE GENOMIC DNA]</scope>
    <source>
        <strain evidence="1">Hangzhou</strain>
    </source>
</reference>
<accession>A0AAP0S3D8</accession>
<protein>
    <submittedName>
        <fullName evidence="1">Uncharacterized protein</fullName>
    </submittedName>
</protein>
<keyword evidence="2" id="KW-1185">Reference proteome</keyword>
<comment type="caution">
    <text evidence="1">The sequence shown here is derived from an EMBL/GenBank/DDBJ whole genome shotgun (WGS) entry which is preliminary data.</text>
</comment>
<name>A0AAP0S3D8_LIQFO</name>
<dbReference type="AlphaFoldDB" id="A0AAP0S3D8"/>
<dbReference type="EMBL" id="JBBPBK010000002">
    <property type="protein sequence ID" value="KAK9290085.1"/>
    <property type="molecule type" value="Genomic_DNA"/>
</dbReference>
<evidence type="ECO:0000313" key="1">
    <source>
        <dbReference type="EMBL" id="KAK9290085.1"/>
    </source>
</evidence>
<proteinExistence type="predicted"/>
<dbReference type="Proteomes" id="UP001415857">
    <property type="component" value="Unassembled WGS sequence"/>
</dbReference>
<sequence length="136" mass="15331">MATVVPPSDRILTNFHHLEAADLLQKLSLDSQTKTLEVPEPTKKPSAVQYGYIGSGNLANGISKPFERSTTPLHQDFIDPNMCYLPSGYPSTAYYYGGYDGQGNEWEDYSRYVNPDGVEMPHVSSLYFMYPFLDYT</sequence>